<sequence>MLALKLLSVVLSYCLLVVDYSLPLEPELPPNKILTKRIQVIEHSVPVCIYIARYREKYLKRRIVYSSGHPGSYNPSIITNQEAHMIYGNMEGTGSSKEPKERRTTAKKKVKTISDYFSAAPGGNERTIYYDPAQACVSQSVAQITRTPTRTSDVYQGYQAASSPQVSPERHRVPTVVSSTLSKVHEPQAVIHVDPCKKTNISSYMNPHQQKNFEFPKRKFSGQNRSFQAAWFDIFSWLHYDEQLDSVLCFYCAQQNAQGNLRCASKKDQKFISDGFCNWKKSLDKFKQHESSESHKMAIDYAVNFPKNCGNVIDMTNRSRARN</sequence>
<comment type="caution">
    <text evidence="1">The sequence shown here is derived from an EMBL/GenBank/DDBJ whole genome shotgun (WGS) entry which is preliminary data.</text>
</comment>
<dbReference type="OrthoDB" id="7203715at2759"/>
<dbReference type="EMBL" id="CACRXK020017148">
    <property type="protein sequence ID" value="CAB4030795.1"/>
    <property type="molecule type" value="Genomic_DNA"/>
</dbReference>
<protein>
    <submittedName>
        <fullName evidence="1">Uncharacterized protein</fullName>
    </submittedName>
</protein>
<keyword evidence="2" id="KW-1185">Reference proteome</keyword>
<organism evidence="1 2">
    <name type="scientific">Paramuricea clavata</name>
    <name type="common">Red gorgonian</name>
    <name type="synonym">Violescent sea-whip</name>
    <dbReference type="NCBI Taxonomy" id="317549"/>
    <lineage>
        <taxon>Eukaryota</taxon>
        <taxon>Metazoa</taxon>
        <taxon>Cnidaria</taxon>
        <taxon>Anthozoa</taxon>
        <taxon>Octocorallia</taxon>
        <taxon>Malacalcyonacea</taxon>
        <taxon>Plexauridae</taxon>
        <taxon>Paramuricea</taxon>
    </lineage>
</organism>
<reference evidence="1" key="1">
    <citation type="submission" date="2020-04" db="EMBL/GenBank/DDBJ databases">
        <authorList>
            <person name="Alioto T."/>
            <person name="Alioto T."/>
            <person name="Gomez Garrido J."/>
        </authorList>
    </citation>
    <scope>NUCLEOTIDE SEQUENCE</scope>
    <source>
        <strain evidence="1">A484AB</strain>
    </source>
</reference>
<accession>A0A6S7JEL2</accession>
<dbReference type="Proteomes" id="UP001152795">
    <property type="component" value="Unassembled WGS sequence"/>
</dbReference>
<dbReference type="SMART" id="SM00597">
    <property type="entry name" value="ZnF_TTF"/>
    <property type="match status" value="1"/>
</dbReference>
<dbReference type="InterPro" id="IPR006580">
    <property type="entry name" value="Znf_TTF"/>
</dbReference>
<evidence type="ECO:0000313" key="1">
    <source>
        <dbReference type="EMBL" id="CAB4030795.1"/>
    </source>
</evidence>
<proteinExistence type="predicted"/>
<name>A0A6S7JEL2_PARCT</name>
<gene>
    <name evidence="1" type="ORF">PACLA_8A028142</name>
</gene>
<dbReference type="AlphaFoldDB" id="A0A6S7JEL2"/>
<evidence type="ECO:0000313" key="2">
    <source>
        <dbReference type="Proteomes" id="UP001152795"/>
    </source>
</evidence>